<dbReference type="OrthoDB" id="2361182at2"/>
<evidence type="ECO:0000313" key="2">
    <source>
        <dbReference type="Proteomes" id="UP000288102"/>
    </source>
</evidence>
<dbReference type="Proteomes" id="UP000288102">
    <property type="component" value="Unassembled WGS sequence"/>
</dbReference>
<reference evidence="2" key="1">
    <citation type="journal article" date="2019" name="Syst. Appl. Microbiol.">
        <title>Flavobacterium circumlabens sp. nov. and Flavobacterium cupreum sp. nov., two psychrotrophic species isolated from Antarctic environmental samples.</title>
        <authorList>
            <person name="Kralova S."/>
            <person name="Busse H.-J."/>
            <person name="Svec P."/>
            <person name="Maslanova I."/>
            <person name="Stankova E."/>
            <person name="Bartak M."/>
            <person name="Sedlacek I."/>
        </authorList>
    </citation>
    <scope>NUCLEOTIDE SEQUENCE [LARGE SCALE GENOMIC DNA]</scope>
    <source>
        <strain evidence="2">CCM 8825</strain>
    </source>
</reference>
<evidence type="ECO:0000313" key="1">
    <source>
        <dbReference type="EMBL" id="RUT68202.1"/>
    </source>
</evidence>
<comment type="caution">
    <text evidence="1">The sequence shown here is derived from an EMBL/GenBank/DDBJ whole genome shotgun (WGS) entry which is preliminary data.</text>
</comment>
<accession>A0A434A1F6</accession>
<dbReference type="RefSeq" id="WP_127340441.1">
    <property type="nucleotide sequence ID" value="NZ_QWDM01000019.1"/>
</dbReference>
<keyword evidence="2" id="KW-1185">Reference proteome</keyword>
<dbReference type="EMBL" id="QWDM01000019">
    <property type="protein sequence ID" value="RUT68202.1"/>
    <property type="molecule type" value="Genomic_DNA"/>
</dbReference>
<sequence length="138" mass="15828">MKVHTTNYENTFIEVAEDCPAVSGEIPKQKAEARTIAAIEFEMISKHPYQYTSDDVLFQVFADKNDLTKSEYEEAREKFFSKGQACLSASPLTKRYGWGVHHNEKGKIALFGRETDDYQKLLNDKNLKVVKAMRSSRK</sequence>
<name>A0A434A1F6_9FLAO</name>
<dbReference type="AlphaFoldDB" id="A0A434A1F6"/>
<dbReference type="Pfam" id="PF19654">
    <property type="entry name" value="DUF6157"/>
    <property type="match status" value="1"/>
</dbReference>
<gene>
    <name evidence="1" type="ORF">D0817_21965</name>
</gene>
<organism evidence="1 2">
    <name type="scientific">Flavobacterium cupreum</name>
    <dbReference type="NCBI Taxonomy" id="2133766"/>
    <lineage>
        <taxon>Bacteria</taxon>
        <taxon>Pseudomonadati</taxon>
        <taxon>Bacteroidota</taxon>
        <taxon>Flavobacteriia</taxon>
        <taxon>Flavobacteriales</taxon>
        <taxon>Flavobacteriaceae</taxon>
        <taxon>Flavobacterium</taxon>
    </lineage>
</organism>
<proteinExistence type="predicted"/>
<protein>
    <submittedName>
        <fullName evidence="1">Uncharacterized protein</fullName>
    </submittedName>
</protein>
<dbReference type="InterPro" id="IPR046155">
    <property type="entry name" value="DUF6157"/>
</dbReference>